<dbReference type="InterPro" id="IPR045713">
    <property type="entry name" value="DUF6069"/>
</dbReference>
<dbReference type="EMBL" id="JACHIR010000001">
    <property type="protein sequence ID" value="MBB5892568.1"/>
    <property type="molecule type" value="Genomic_DNA"/>
</dbReference>
<evidence type="ECO:0000313" key="3">
    <source>
        <dbReference type="Proteomes" id="UP000585638"/>
    </source>
</evidence>
<proteinExistence type="predicted"/>
<dbReference type="Pfam" id="PF19545">
    <property type="entry name" value="DUF6069"/>
    <property type="match status" value="1"/>
</dbReference>
<gene>
    <name evidence="2" type="ORF">BJ998_003764</name>
</gene>
<feature type="transmembrane region" description="Helical" evidence="1">
    <location>
        <begin position="110"/>
        <end position="135"/>
    </location>
</feature>
<name>A0A7W9NHY2_9PSEU</name>
<keyword evidence="1" id="KW-0472">Membrane</keyword>
<feature type="transmembrane region" description="Helical" evidence="1">
    <location>
        <begin position="52"/>
        <end position="72"/>
    </location>
</feature>
<keyword evidence="1" id="KW-0812">Transmembrane</keyword>
<feature type="transmembrane region" description="Helical" evidence="1">
    <location>
        <begin position="84"/>
        <end position="104"/>
    </location>
</feature>
<comment type="caution">
    <text evidence="2">The sequence shown here is derived from an EMBL/GenBank/DDBJ whole genome shotgun (WGS) entry which is preliminary data.</text>
</comment>
<sequence length="144" mass="14645">MSTHAHPHADTSAARVTLGIAAAAVVSIAVNTVVALGALALDPNGTRTGLDLVAYAPLTVIGVLAGTIGWAAVRRYAARARATLRVLVPVVTVLTFIPDIVLLLTGAADAINVAGLLVMHVVVAAVTVTAVSRVLPLVGYRRTV</sequence>
<dbReference type="Proteomes" id="UP000585638">
    <property type="component" value="Unassembled WGS sequence"/>
</dbReference>
<accession>A0A7W9NHY2</accession>
<protein>
    <submittedName>
        <fullName evidence="2">Uncharacterized protein</fullName>
    </submittedName>
</protein>
<evidence type="ECO:0000256" key="1">
    <source>
        <dbReference type="SAM" id="Phobius"/>
    </source>
</evidence>
<keyword evidence="3" id="KW-1185">Reference proteome</keyword>
<reference evidence="2 3" key="1">
    <citation type="submission" date="2020-08" db="EMBL/GenBank/DDBJ databases">
        <title>Sequencing the genomes of 1000 actinobacteria strains.</title>
        <authorList>
            <person name="Klenk H.-P."/>
        </authorList>
    </citation>
    <scope>NUCLEOTIDE SEQUENCE [LARGE SCALE GENOMIC DNA]</scope>
    <source>
        <strain evidence="2 3">DSM 43851</strain>
    </source>
</reference>
<dbReference type="AlphaFoldDB" id="A0A7W9NHY2"/>
<dbReference type="RefSeq" id="WP_221338054.1">
    <property type="nucleotide sequence ID" value="NZ_BAAAWY010000004.1"/>
</dbReference>
<evidence type="ECO:0000313" key="2">
    <source>
        <dbReference type="EMBL" id="MBB5892568.1"/>
    </source>
</evidence>
<organism evidence="2 3">
    <name type="scientific">Kutzneria kofuensis</name>
    <dbReference type="NCBI Taxonomy" id="103725"/>
    <lineage>
        <taxon>Bacteria</taxon>
        <taxon>Bacillati</taxon>
        <taxon>Actinomycetota</taxon>
        <taxon>Actinomycetes</taxon>
        <taxon>Pseudonocardiales</taxon>
        <taxon>Pseudonocardiaceae</taxon>
        <taxon>Kutzneria</taxon>
    </lineage>
</organism>
<keyword evidence="1" id="KW-1133">Transmembrane helix</keyword>
<feature type="transmembrane region" description="Helical" evidence="1">
    <location>
        <begin position="12"/>
        <end position="40"/>
    </location>
</feature>